<evidence type="ECO:0000313" key="10">
    <source>
        <dbReference type="Proteomes" id="UP001485459"/>
    </source>
</evidence>
<name>A0ABZ2YTK3_9BACT</name>
<dbReference type="InterPro" id="IPR008928">
    <property type="entry name" value="6-hairpin_glycosidase_sf"/>
</dbReference>
<dbReference type="InterPro" id="IPR013783">
    <property type="entry name" value="Ig-like_fold"/>
</dbReference>
<evidence type="ECO:0000256" key="1">
    <source>
        <dbReference type="ARBA" id="ARBA00001445"/>
    </source>
</evidence>
<feature type="chain" id="PRO_5045073944" description="alpha-L-rhamnosidase" evidence="4">
    <location>
        <begin position="20"/>
        <end position="909"/>
    </location>
</feature>
<reference evidence="10" key="1">
    <citation type="submission" date="2024-03" db="EMBL/GenBank/DDBJ databases">
        <title>Chitinophaga horti sp. nov., isolated from garden soil.</title>
        <authorList>
            <person name="Lee D.S."/>
            <person name="Han D.M."/>
            <person name="Baek J.H."/>
            <person name="Choi D.G."/>
            <person name="Jeon J.H."/>
            <person name="Jeon C.O."/>
        </authorList>
    </citation>
    <scope>NUCLEOTIDE SEQUENCE [LARGE SCALE GENOMIC DNA]</scope>
    <source>
        <strain evidence="10">GPA1</strain>
    </source>
</reference>
<dbReference type="PIRSF" id="PIRSF010631">
    <property type="entry name" value="A-rhamnsds"/>
    <property type="match status" value="1"/>
</dbReference>
<accession>A0ABZ2YTK3</accession>
<feature type="domain" description="Alpha-L-rhamnosidase C-terminal" evidence="8">
    <location>
        <begin position="807"/>
        <end position="881"/>
    </location>
</feature>
<evidence type="ECO:0000259" key="7">
    <source>
        <dbReference type="Pfam" id="PF17389"/>
    </source>
</evidence>
<evidence type="ECO:0000259" key="5">
    <source>
        <dbReference type="Pfam" id="PF05592"/>
    </source>
</evidence>
<dbReference type="InterPro" id="IPR035398">
    <property type="entry name" value="Bac_rhamnosid_C"/>
</dbReference>
<keyword evidence="4" id="KW-0732">Signal</keyword>
<dbReference type="Pfam" id="PF08531">
    <property type="entry name" value="Bac_rhamnosid_N"/>
    <property type="match status" value="1"/>
</dbReference>
<dbReference type="SUPFAM" id="SSF48208">
    <property type="entry name" value="Six-hairpin glycosidases"/>
    <property type="match status" value="1"/>
</dbReference>
<dbReference type="InterPro" id="IPR016007">
    <property type="entry name" value="Alpha_rhamnosid"/>
</dbReference>
<dbReference type="InterPro" id="IPR012341">
    <property type="entry name" value="6hp_glycosidase-like_sf"/>
</dbReference>
<evidence type="ECO:0000256" key="3">
    <source>
        <dbReference type="ARBA" id="ARBA00022801"/>
    </source>
</evidence>
<organism evidence="9 10">
    <name type="scientific">Chitinophaga pollutisoli</name>
    <dbReference type="NCBI Taxonomy" id="3133966"/>
    <lineage>
        <taxon>Bacteria</taxon>
        <taxon>Pseudomonadati</taxon>
        <taxon>Bacteroidota</taxon>
        <taxon>Chitinophagia</taxon>
        <taxon>Chitinophagales</taxon>
        <taxon>Chitinophagaceae</taxon>
        <taxon>Chitinophaga</taxon>
    </lineage>
</organism>
<dbReference type="RefSeq" id="WP_341837870.1">
    <property type="nucleotide sequence ID" value="NZ_CP149822.1"/>
</dbReference>
<dbReference type="Pfam" id="PF05592">
    <property type="entry name" value="Bac_rhamnosid"/>
    <property type="match status" value="1"/>
</dbReference>
<dbReference type="Pfam" id="PF25788">
    <property type="entry name" value="Ig_Rha78A_N"/>
    <property type="match status" value="1"/>
</dbReference>
<feature type="domain" description="Bacterial alpha-L-rhamnosidase N-terminal" evidence="6">
    <location>
        <begin position="173"/>
        <end position="345"/>
    </location>
</feature>
<dbReference type="Gene3D" id="1.50.10.10">
    <property type="match status" value="1"/>
</dbReference>
<dbReference type="Gene3D" id="2.60.420.10">
    <property type="entry name" value="Maltose phosphorylase, domain 3"/>
    <property type="match status" value="1"/>
</dbReference>
<dbReference type="InterPro" id="IPR013737">
    <property type="entry name" value="Bac_rhamnosid_N"/>
</dbReference>
<protein>
    <recommendedName>
        <fullName evidence="2">alpha-L-rhamnosidase</fullName>
        <ecNumber evidence="2">3.2.1.40</ecNumber>
    </recommendedName>
</protein>
<feature type="domain" description="Alpha-L-rhamnosidase concanavalin-like" evidence="5">
    <location>
        <begin position="354"/>
        <end position="466"/>
    </location>
</feature>
<dbReference type="PANTHER" id="PTHR33307">
    <property type="entry name" value="ALPHA-RHAMNOSIDASE (EUROFUNG)"/>
    <property type="match status" value="1"/>
</dbReference>
<keyword evidence="10" id="KW-1185">Reference proteome</keyword>
<feature type="domain" description="Alpha-L-rhamnosidase six-hairpin glycosidase" evidence="7">
    <location>
        <begin position="474"/>
        <end position="804"/>
    </location>
</feature>
<evidence type="ECO:0000259" key="8">
    <source>
        <dbReference type="Pfam" id="PF17390"/>
    </source>
</evidence>
<dbReference type="InterPro" id="IPR035396">
    <property type="entry name" value="Bac_rhamnosid6H"/>
</dbReference>
<comment type="catalytic activity">
    <reaction evidence="1">
        <text>Hydrolysis of terminal non-reducing alpha-L-rhamnose residues in alpha-L-rhamnosides.</text>
        <dbReference type="EC" id="3.2.1.40"/>
    </reaction>
</comment>
<evidence type="ECO:0000256" key="2">
    <source>
        <dbReference type="ARBA" id="ARBA00012652"/>
    </source>
</evidence>
<keyword evidence="3 9" id="KW-0378">Hydrolase</keyword>
<dbReference type="InterPro" id="IPR008902">
    <property type="entry name" value="Rhamnosid_concanavalin"/>
</dbReference>
<dbReference type="EC" id="3.2.1.40" evidence="2"/>
<dbReference type="Pfam" id="PF17390">
    <property type="entry name" value="Bac_rhamnosid_C"/>
    <property type="match status" value="1"/>
</dbReference>
<sequence>MQPKWMLLALVLCCNALSAQTPALSPVRLSCEYRQNPLGIDAPAPRLSWTLGGAGRDLVQTAYEVTVSTTRNGNGDAWKSGKITSGENIHIAYAGAPLQSFTRYWWRVRVYGKDGKASAWSVPAWFETGALLPGEWTGQWIGDGSTPVLKEEDHYGDDPMPLLRKPFQANGVVASARLYISGAGYYEAYINGKKVGDQVLDPGWTSYGKRVLYAVHDITSLLKNGRNAAGIMLGNGWYNPLPLRMWGSRNWRDFLVTGRPCANAMIRITYTNGKTETIATDDSWQAAPGPVVRNSVYLGEHYDARREIANWAADQPSGNWKAAVVVKGPQGKMETQQQPPIRITQTIRPRSVKEVKPGTYLVDMGQNFAGTVRIRVQGKAGNQVVLRYGEDTLKNGEINVMTAVAGQIKGGNGGPGAPRIAWQEDRYTLKGNGRETWSPRFTFHGFRYVEITGWPGKPGVADIDGLRLSADLPAAGSFTSSNTMLNRLDEVIRWTFLSNVFSVQSDCPAREKLAYAGDILCSAGAFMHRFEMPNFYTKTIRDHEDAQRPQGGITETAPFVGIADAGPGDGSGPMGWQAGYPFLIKRMYAFYGDKRIVEESYASMQRLTDFLHAKAKNNLFEAEDLGDHEALGDREIPLSASLFYYLTVRTMAEFATIVDKPADAAKYASIRDNIRQAVKNKFYQPANGQFRNGTQTAQAMGLWMDILDEAEAEKALHALEAAIDKKNGHIATGIFGTKMMFDVLREHDRNEVAYRVADQRSFPGWGYMIDNGATTLWETWAYSDNTFSQNHPMFGSVGEWFYRSLLGINAGAPGYRKIIIKPQPAGDLTFAKGHIQSMYGAIGSDWRIGNGVFTLKTSIPANTTAEVMIPVKLGTVVKESGKLLQPQRTENGYAVFATGSGNYVFTVSK</sequence>
<gene>
    <name evidence="9" type="ORF">WJU16_08385</name>
</gene>
<dbReference type="GO" id="GO:0016787">
    <property type="term" value="F:hydrolase activity"/>
    <property type="evidence" value="ECO:0007669"/>
    <property type="project" value="UniProtKB-KW"/>
</dbReference>
<dbReference type="Pfam" id="PF17389">
    <property type="entry name" value="Bac_rhamnosid6H"/>
    <property type="match status" value="1"/>
</dbReference>
<evidence type="ECO:0000313" key="9">
    <source>
        <dbReference type="EMBL" id="WZN43048.1"/>
    </source>
</evidence>
<evidence type="ECO:0000259" key="6">
    <source>
        <dbReference type="Pfam" id="PF08531"/>
    </source>
</evidence>
<dbReference type="PANTHER" id="PTHR33307:SF6">
    <property type="entry name" value="ALPHA-RHAMNOSIDASE (EUROFUNG)-RELATED"/>
    <property type="match status" value="1"/>
</dbReference>
<proteinExistence type="predicted"/>
<dbReference type="Gene3D" id="2.60.120.260">
    <property type="entry name" value="Galactose-binding domain-like"/>
    <property type="match status" value="2"/>
</dbReference>
<evidence type="ECO:0000256" key="4">
    <source>
        <dbReference type="SAM" id="SignalP"/>
    </source>
</evidence>
<dbReference type="Proteomes" id="UP001485459">
    <property type="component" value="Chromosome"/>
</dbReference>
<dbReference type="SUPFAM" id="SSF49265">
    <property type="entry name" value="Fibronectin type III"/>
    <property type="match status" value="1"/>
</dbReference>
<dbReference type="EMBL" id="CP149822">
    <property type="protein sequence ID" value="WZN43048.1"/>
    <property type="molecule type" value="Genomic_DNA"/>
</dbReference>
<feature type="signal peptide" evidence="4">
    <location>
        <begin position="1"/>
        <end position="19"/>
    </location>
</feature>
<dbReference type="InterPro" id="IPR036116">
    <property type="entry name" value="FN3_sf"/>
</dbReference>
<dbReference type="Gene3D" id="2.60.40.10">
    <property type="entry name" value="Immunoglobulins"/>
    <property type="match status" value="1"/>
</dbReference>